<comment type="PTM">
    <text evidence="5">Covalently binds the prosthetic group of malonate decarboxylase.</text>
</comment>
<evidence type="ECO:0000313" key="6">
    <source>
        <dbReference type="EMBL" id="KXB29766.1"/>
    </source>
</evidence>
<sequence length="104" mass="10519">METLDFRFDSAPVSRAANPALCGVVGSGNLEILVKAGDEPTACAVRIKTSARGFGETWRAVLGSFAAAHAAGGTAIAINDMGATPAVVTLRLAQALAEYQGGAQ</sequence>
<dbReference type="GO" id="GO:0005737">
    <property type="term" value="C:cytoplasm"/>
    <property type="evidence" value="ECO:0007669"/>
    <property type="project" value="UniProtKB-SubCell"/>
</dbReference>
<feature type="modified residue" description="O-(phosphoribosyl dephospho-coenzyme A)serine" evidence="5">
    <location>
        <position position="27"/>
    </location>
</feature>
<evidence type="ECO:0000256" key="3">
    <source>
        <dbReference type="ARBA" id="ARBA00022553"/>
    </source>
</evidence>
<dbReference type="Pfam" id="PF06857">
    <property type="entry name" value="ACP"/>
    <property type="match status" value="1"/>
</dbReference>
<dbReference type="InterPro" id="IPR023439">
    <property type="entry name" value="Mal_deCO2ase/Cit_lyase_ACP"/>
</dbReference>
<keyword evidence="2" id="KW-0963">Cytoplasm</keyword>
<dbReference type="AlphaFoldDB" id="A0A133XFT6"/>
<keyword evidence="3 5" id="KW-0597">Phosphoprotein</keyword>
<dbReference type="RefSeq" id="WP_066886022.1">
    <property type="nucleotide sequence ID" value="NZ_LODL01000035.1"/>
</dbReference>
<comment type="caution">
    <text evidence="6">The sequence shown here is derived from an EMBL/GenBank/DDBJ whole genome shotgun (WGS) entry which is preliminary data.</text>
</comment>
<evidence type="ECO:0000313" key="7">
    <source>
        <dbReference type="Proteomes" id="UP000070186"/>
    </source>
</evidence>
<dbReference type="Proteomes" id="UP000070186">
    <property type="component" value="Unassembled WGS sequence"/>
</dbReference>
<dbReference type="NCBIfam" id="TIGR03130">
    <property type="entry name" value="malonate_delta"/>
    <property type="match status" value="1"/>
</dbReference>
<evidence type="ECO:0000256" key="5">
    <source>
        <dbReference type="PIRSR" id="PIRSR609662-50"/>
    </source>
</evidence>
<dbReference type="InterPro" id="IPR009662">
    <property type="entry name" value="Malonate_deCO2ase_dsu"/>
</dbReference>
<name>A0A133XFT6_9RHOO</name>
<keyword evidence="7" id="KW-1185">Reference proteome</keyword>
<gene>
    <name evidence="6" type="ORF">AT959_17735</name>
</gene>
<reference evidence="6 7" key="1">
    <citation type="submission" date="2015-12" db="EMBL/GenBank/DDBJ databases">
        <title>Nitrous oxide reduction kinetics distinguish bacteria harboring typical versus atypical NosZ.</title>
        <authorList>
            <person name="Yoon S."/>
            <person name="Nissen S."/>
            <person name="Park D."/>
            <person name="Sanford R.A."/>
            <person name="Loeffler F.E."/>
        </authorList>
    </citation>
    <scope>NUCLEOTIDE SEQUENCE [LARGE SCALE GENOMIC DNA]</scope>
    <source>
        <strain evidence="6 7">ATCC BAA-841</strain>
    </source>
</reference>
<dbReference type="HAMAP" id="MF_00710">
    <property type="entry name" value="Malonate_deCO2ase_dsu"/>
    <property type="match status" value="1"/>
</dbReference>
<evidence type="ECO:0000256" key="1">
    <source>
        <dbReference type="ARBA" id="ARBA00004496"/>
    </source>
</evidence>
<protein>
    <recommendedName>
        <fullName evidence="4">Malonate decarboxylase acyl carrier protein</fullName>
    </recommendedName>
</protein>
<evidence type="ECO:0000256" key="4">
    <source>
        <dbReference type="NCBIfam" id="TIGR03130"/>
    </source>
</evidence>
<evidence type="ECO:0000256" key="2">
    <source>
        <dbReference type="ARBA" id="ARBA00022490"/>
    </source>
</evidence>
<organism evidence="6 7">
    <name type="scientific">Dechloromonas denitrificans</name>
    <dbReference type="NCBI Taxonomy" id="281362"/>
    <lineage>
        <taxon>Bacteria</taxon>
        <taxon>Pseudomonadati</taxon>
        <taxon>Pseudomonadota</taxon>
        <taxon>Betaproteobacteria</taxon>
        <taxon>Rhodocyclales</taxon>
        <taxon>Azonexaceae</taxon>
        <taxon>Dechloromonas</taxon>
    </lineage>
</organism>
<comment type="subcellular location">
    <subcellularLocation>
        <location evidence="1">Cytoplasm</location>
    </subcellularLocation>
</comment>
<dbReference type="EMBL" id="LODL01000035">
    <property type="protein sequence ID" value="KXB29766.1"/>
    <property type="molecule type" value="Genomic_DNA"/>
</dbReference>
<accession>A0A133XFT6</accession>
<proteinExistence type="inferred from homology"/>
<dbReference type="STRING" id="281362.AT959_17735"/>